<evidence type="ECO:0000313" key="2">
    <source>
        <dbReference type="EMBL" id="MCM8750600.1"/>
    </source>
</evidence>
<gene>
    <name evidence="2" type="ORF">NET02_15750</name>
</gene>
<reference evidence="2" key="1">
    <citation type="submission" date="2022-06" db="EMBL/GenBank/DDBJ databases">
        <title>CFH 74404 Thermomicrobiaceae sp.</title>
        <authorList>
            <person name="Ming H."/>
            <person name="Li W.-J."/>
            <person name="Zhao Z."/>
        </authorList>
    </citation>
    <scope>NUCLEOTIDE SEQUENCE</scope>
    <source>
        <strain evidence="2">CFH 74404</strain>
    </source>
</reference>
<protein>
    <recommendedName>
        <fullName evidence="1">AAA+ ATPase domain-containing protein</fullName>
    </recommendedName>
</protein>
<dbReference type="SUPFAM" id="SSF52540">
    <property type="entry name" value="P-loop containing nucleoside triphosphate hydrolases"/>
    <property type="match status" value="1"/>
</dbReference>
<evidence type="ECO:0000259" key="1">
    <source>
        <dbReference type="SMART" id="SM00382"/>
    </source>
</evidence>
<keyword evidence="3" id="KW-1185">Reference proteome</keyword>
<dbReference type="Gene3D" id="3.40.50.300">
    <property type="entry name" value="P-loop containing nucleotide triphosphate hydrolases"/>
    <property type="match status" value="1"/>
</dbReference>
<sequence length="710" mass="80605">MTEGSASNPQQPPWRSGNRLAGRLTTARSRLFVGRAAELELFRQAMLAEEPPFAVLYLFGPGGVGKTTLLWEYLRIAEAQGHAVYWLDGRQIDASPQGLLFALSEAINPQAPPRSLEALANLPPAVLILDTYERLSPLDNWLRETFLPALPAHVLVVIAGRNPPLEPWRTDPAWRHLARIVSLRNLRPEESRQLLTTLQVPLSLQESILSLSYGHPLALVLLADWLALTEASAEEISLERAPDVIRLLVERFMRDVPTPLHRQALEACALARVTTEALLAEVVGEEAAPPLYAWLRGLSFIEGGPAGLFPHDLVRDVLETDLRWRNPEAWRQLYRRVRHHLSHRFWNSSGLARQQAFADLLYLQRHQPAMKPFYDWKSLGGAYHDPATPQDHPHILAMVETHEGPESARIADYWLQHQPGAFVVYRGPDSLPVGFSANLLLDAVTPEDERTDPAVRAIWAFVRRYGPLRPGERIQIARFWMGQETYQGPLTHNMITLNTVITWYTTPKLAWTFCCTADPPFWEKLFTYINFSRAVEADFEVGGHRYGSFAHDWRAEPLAVWREIMSERELSLDFKPEPVDQFASPPLVVLSQPEFAEAVRRALRDYHRADVLAGNPLLRSRVLREVAGSNPGPEALQSLLRAAAETLIPNPKDEKYYRALHHTYFQPAPTQEAAAELLGLPFSTYRYHLTKGIRWVTDWLWQRELFGPND</sequence>
<dbReference type="EMBL" id="JAMSLR010000018">
    <property type="protein sequence ID" value="MCM8750600.1"/>
    <property type="molecule type" value="Genomic_DNA"/>
</dbReference>
<dbReference type="AlphaFoldDB" id="A0AA42BC62"/>
<name>A0AA42BC62_9BACT</name>
<organism evidence="2 3">
    <name type="scientific">Thermalbibacter longus</name>
    <dbReference type="NCBI Taxonomy" id="2951981"/>
    <lineage>
        <taxon>Bacteria</taxon>
        <taxon>Pseudomonadati</taxon>
        <taxon>Thermomicrobiota</taxon>
        <taxon>Thermomicrobia</taxon>
        <taxon>Thermomicrobiales</taxon>
        <taxon>Thermomicrobiaceae</taxon>
        <taxon>Thermalbibacter</taxon>
    </lineage>
</organism>
<accession>A0AA42BC62</accession>
<dbReference type="Proteomes" id="UP001165306">
    <property type="component" value="Unassembled WGS sequence"/>
</dbReference>
<evidence type="ECO:0000313" key="3">
    <source>
        <dbReference type="Proteomes" id="UP001165306"/>
    </source>
</evidence>
<dbReference type="InterPro" id="IPR027417">
    <property type="entry name" value="P-loop_NTPase"/>
</dbReference>
<proteinExistence type="predicted"/>
<dbReference type="InterPro" id="IPR003593">
    <property type="entry name" value="AAA+_ATPase"/>
</dbReference>
<feature type="domain" description="AAA+ ATPase" evidence="1">
    <location>
        <begin position="52"/>
        <end position="192"/>
    </location>
</feature>
<dbReference type="RefSeq" id="WP_284058388.1">
    <property type="nucleotide sequence ID" value="NZ_JAMSLR010000018.1"/>
</dbReference>
<comment type="caution">
    <text evidence="2">The sequence shown here is derived from an EMBL/GenBank/DDBJ whole genome shotgun (WGS) entry which is preliminary data.</text>
</comment>
<dbReference type="SMART" id="SM00382">
    <property type="entry name" value="AAA"/>
    <property type="match status" value="1"/>
</dbReference>